<dbReference type="SMART" id="SM01049">
    <property type="entry name" value="Cache_2"/>
    <property type="match status" value="1"/>
</dbReference>
<evidence type="ECO:0000256" key="3">
    <source>
        <dbReference type="ARBA" id="ARBA00022692"/>
    </source>
</evidence>
<dbReference type="Gene3D" id="3.30.450.20">
    <property type="entry name" value="PAS domain"/>
    <property type="match status" value="1"/>
</dbReference>
<dbReference type="OrthoDB" id="9791237at2"/>
<dbReference type="EMBL" id="CP032097">
    <property type="protein sequence ID" value="AXX96025.1"/>
    <property type="molecule type" value="Genomic_DNA"/>
</dbReference>
<feature type="signal peptide" evidence="6">
    <location>
        <begin position="1"/>
        <end position="20"/>
    </location>
</feature>
<proteinExistence type="predicted"/>
<feature type="chain" id="PRO_5044584804" evidence="6">
    <location>
        <begin position="21"/>
        <end position="147"/>
    </location>
</feature>
<keyword evidence="5" id="KW-0472">Membrane</keyword>
<evidence type="ECO:0000313" key="8">
    <source>
        <dbReference type="EMBL" id="AXX96025.1"/>
    </source>
</evidence>
<protein>
    <submittedName>
        <fullName evidence="8">Cache sensor-containing signal transduction protein</fullName>
    </submittedName>
    <submittedName>
        <fullName evidence="9">Cache type 2 domain-containing protein</fullName>
    </submittedName>
</protein>
<dbReference type="GO" id="GO:0005886">
    <property type="term" value="C:plasma membrane"/>
    <property type="evidence" value="ECO:0007669"/>
    <property type="project" value="UniProtKB-SubCell"/>
</dbReference>
<dbReference type="RefSeq" id="WP_118918177.1">
    <property type="nucleotide sequence ID" value="NZ_CP032097.1"/>
</dbReference>
<accession>A0A347UAZ7</accession>
<dbReference type="KEGG" id="aell:AELL_2407"/>
<comment type="subcellular location">
    <subcellularLocation>
        <location evidence="1">Cell membrane</location>
        <topology evidence="1">Multi-pass membrane protein</topology>
    </subcellularLocation>
</comment>
<dbReference type="InterPro" id="IPR033480">
    <property type="entry name" value="sCache_2"/>
</dbReference>
<evidence type="ECO:0000256" key="1">
    <source>
        <dbReference type="ARBA" id="ARBA00004651"/>
    </source>
</evidence>
<dbReference type="Proteomes" id="UP000262582">
    <property type="component" value="Chromosome"/>
</dbReference>
<evidence type="ECO:0000313" key="11">
    <source>
        <dbReference type="Proteomes" id="UP000290588"/>
    </source>
</evidence>
<dbReference type="InterPro" id="IPR004010">
    <property type="entry name" value="Double_Cache_2"/>
</dbReference>
<keyword evidence="6" id="KW-0732">Signal</keyword>
<evidence type="ECO:0000256" key="5">
    <source>
        <dbReference type="ARBA" id="ARBA00023136"/>
    </source>
</evidence>
<dbReference type="Pfam" id="PF08269">
    <property type="entry name" value="dCache_2"/>
    <property type="match status" value="1"/>
</dbReference>
<keyword evidence="10" id="KW-1185">Reference proteome</keyword>
<keyword evidence="4" id="KW-1133">Transmembrane helix</keyword>
<dbReference type="EMBL" id="NXIG01000012">
    <property type="protein sequence ID" value="RXI29399.1"/>
    <property type="molecule type" value="Genomic_DNA"/>
</dbReference>
<reference evidence="8 10" key="2">
    <citation type="submission" date="2018-08" db="EMBL/GenBank/DDBJ databases">
        <title>Complete genome of the Arcobacter ellisii type strain LMG 26155.</title>
        <authorList>
            <person name="Miller W.G."/>
            <person name="Yee E."/>
            <person name="Bono J.L."/>
        </authorList>
    </citation>
    <scope>NUCLEOTIDE SEQUENCE [LARGE SCALE GENOMIC DNA]</scope>
    <source>
        <strain evidence="8 10">LMG 26155</strain>
    </source>
</reference>
<evidence type="ECO:0000256" key="2">
    <source>
        <dbReference type="ARBA" id="ARBA00022475"/>
    </source>
</evidence>
<evidence type="ECO:0000313" key="10">
    <source>
        <dbReference type="Proteomes" id="UP000262582"/>
    </source>
</evidence>
<sequence length="147" mass="16271">MSKLFKLGASILLCATFANANTQDEAKALVMKGVDFCKKVGVAACVEEFNKPESEFVNGDLYIWANDFDGIITAHPKKPLKGKNLYRYKDKAGNQLFKEFIDKVKADGSGWVDYVWDHPTKGEQTPKTSFVIGIGENQLIGAGVYKE</sequence>
<name>A0A347UAZ7_9BACT</name>
<evidence type="ECO:0000256" key="4">
    <source>
        <dbReference type="ARBA" id="ARBA00022989"/>
    </source>
</evidence>
<keyword evidence="2" id="KW-1003">Cell membrane</keyword>
<keyword evidence="3" id="KW-0812">Transmembrane</keyword>
<evidence type="ECO:0000313" key="9">
    <source>
        <dbReference type="EMBL" id="RXI29399.1"/>
    </source>
</evidence>
<reference evidence="9 11" key="1">
    <citation type="submission" date="2017-09" db="EMBL/GenBank/DDBJ databases">
        <title>Genomics of the genus Arcobacter.</title>
        <authorList>
            <person name="Perez-Cataluna A."/>
            <person name="Figueras M.J."/>
            <person name="Salas-Masso N."/>
        </authorList>
    </citation>
    <scope>NUCLEOTIDE SEQUENCE [LARGE SCALE GENOMIC DNA]</scope>
    <source>
        <strain evidence="9 11">CECT 7837</strain>
    </source>
</reference>
<feature type="domain" description="Single Cache" evidence="7">
    <location>
        <begin position="15"/>
        <end position="98"/>
    </location>
</feature>
<gene>
    <name evidence="8" type="ORF">AELL_2407</name>
    <name evidence="9" type="ORF">CP962_11395</name>
</gene>
<dbReference type="Proteomes" id="UP000290588">
    <property type="component" value="Unassembled WGS sequence"/>
</dbReference>
<evidence type="ECO:0000259" key="7">
    <source>
        <dbReference type="SMART" id="SM01049"/>
    </source>
</evidence>
<organism evidence="9 11">
    <name type="scientific">Arcobacter ellisii</name>
    <dbReference type="NCBI Taxonomy" id="913109"/>
    <lineage>
        <taxon>Bacteria</taxon>
        <taxon>Pseudomonadati</taxon>
        <taxon>Campylobacterota</taxon>
        <taxon>Epsilonproteobacteria</taxon>
        <taxon>Campylobacterales</taxon>
        <taxon>Arcobacteraceae</taxon>
        <taxon>Arcobacter</taxon>
    </lineage>
</organism>
<evidence type="ECO:0000256" key="6">
    <source>
        <dbReference type="SAM" id="SignalP"/>
    </source>
</evidence>
<dbReference type="AlphaFoldDB" id="A0A347UAZ7"/>